<dbReference type="PROSITE" id="PS50011">
    <property type="entry name" value="PROTEIN_KINASE_DOM"/>
    <property type="match status" value="1"/>
</dbReference>
<keyword evidence="3" id="KW-0472">Membrane</keyword>
<dbReference type="PANTHER" id="PTHR24363:SF7">
    <property type="entry name" value="SERINE_THREONINE-PROTEIN KINASE-LIKE PROTEIN E"/>
    <property type="match status" value="1"/>
</dbReference>
<keyword evidence="3" id="KW-1133">Transmembrane helix</keyword>
<feature type="transmembrane region" description="Helical" evidence="3">
    <location>
        <begin position="340"/>
        <end position="362"/>
    </location>
</feature>
<keyword evidence="3" id="KW-0812">Transmembrane</keyword>
<dbReference type="Proteomes" id="UP000248857">
    <property type="component" value="Unassembled WGS sequence"/>
</dbReference>
<keyword evidence="5" id="KW-0808">Transferase</keyword>
<dbReference type="InterPro" id="IPR000719">
    <property type="entry name" value="Prot_kinase_dom"/>
</dbReference>
<accession>A0A2W1K2H2</accession>
<reference evidence="5 6" key="1">
    <citation type="journal article" date="2018" name="Sci. Rep.">
        <title>A novel species of the marine cyanobacterium Acaryochloris with a unique pigment content and lifestyle.</title>
        <authorList>
            <person name="Partensky F."/>
            <person name="Six C."/>
            <person name="Ratin M."/>
            <person name="Garczarek L."/>
            <person name="Vaulot D."/>
            <person name="Probert I."/>
            <person name="Calteau A."/>
            <person name="Gourvil P."/>
            <person name="Marie D."/>
            <person name="Grebert T."/>
            <person name="Bouchier C."/>
            <person name="Le Panse S."/>
            <person name="Gachenot M."/>
            <person name="Rodriguez F."/>
            <person name="Garrido J.L."/>
        </authorList>
    </citation>
    <scope>NUCLEOTIDE SEQUENCE [LARGE SCALE GENOMIC DNA]</scope>
    <source>
        <strain evidence="5 6">RCC1774</strain>
    </source>
</reference>
<dbReference type="EC" id="2.7.11.1" evidence="5"/>
<evidence type="ECO:0000313" key="6">
    <source>
        <dbReference type="Proteomes" id="UP000248857"/>
    </source>
</evidence>
<sequence length="472" mass="52166">MFAAGQVLQERYVLRRPLDRVHSHNDFRQTWLADDLGAADKPVVLKFLRFGGRSQWADLKLFEREVRVLRQLNHPQIPRCGESFHLREPVGWMGFVETYIVGESLQTLMDQGRRFSEAAVQSIAVQVLEILVYLHGCSPPILHRDIKPSNLILTPARQVYMIDFGAVQDRPRSAGQSFTVVGTYGYTPMEQFGGQTEPASDLYALGATLIHLLAGVPPAELVQADLQISFCDRISTTPHLSDWLTQMTAPALADRFCSATQALTALRTPTNPPILEPPQSRILLQPSSASLIVSIPALITLKTMAWLELTLLGALMGGTLLVLLPFGFQSLITASRSLDFATMGASLLLSVLGGIIVSLLLLTLKRLLGATQLTFTTDTVTAQYSLWGLPYRQRRCRLSPGTNLKVLPFSSTDATVIIVPLSTEETSSDTNTKPSTIQPITLAEKLSLAEGEWLAQEIQNWRREHQSNVQSQ</sequence>
<dbReference type="InterPro" id="IPR011009">
    <property type="entry name" value="Kinase-like_dom_sf"/>
</dbReference>
<gene>
    <name evidence="5" type="primary">spkF_1</name>
    <name evidence="5" type="ORF">C1752_01060</name>
</gene>
<feature type="transmembrane region" description="Helical" evidence="3">
    <location>
        <begin position="306"/>
        <end position="328"/>
    </location>
</feature>
<evidence type="ECO:0000259" key="4">
    <source>
        <dbReference type="PROSITE" id="PS50011"/>
    </source>
</evidence>
<dbReference type="AlphaFoldDB" id="A0A2W1K2H2"/>
<dbReference type="GO" id="GO:0005524">
    <property type="term" value="F:ATP binding"/>
    <property type="evidence" value="ECO:0007669"/>
    <property type="project" value="UniProtKB-KW"/>
</dbReference>
<dbReference type="SMART" id="SM00220">
    <property type="entry name" value="S_TKc"/>
    <property type="match status" value="1"/>
</dbReference>
<evidence type="ECO:0000256" key="3">
    <source>
        <dbReference type="SAM" id="Phobius"/>
    </source>
</evidence>
<dbReference type="PROSITE" id="PS00108">
    <property type="entry name" value="PROTEIN_KINASE_ST"/>
    <property type="match status" value="1"/>
</dbReference>
<keyword evidence="1" id="KW-0547">Nucleotide-binding</keyword>
<dbReference type="InterPro" id="IPR008271">
    <property type="entry name" value="Ser/Thr_kinase_AS"/>
</dbReference>
<dbReference type="SUPFAM" id="SSF56112">
    <property type="entry name" value="Protein kinase-like (PK-like)"/>
    <property type="match status" value="1"/>
</dbReference>
<dbReference type="Gene3D" id="1.10.510.10">
    <property type="entry name" value="Transferase(Phosphotransferase) domain 1"/>
    <property type="match status" value="1"/>
</dbReference>
<feature type="domain" description="Protein kinase" evidence="4">
    <location>
        <begin position="1"/>
        <end position="274"/>
    </location>
</feature>
<protein>
    <submittedName>
        <fullName evidence="5">Serine/threonine-protein kinase F</fullName>
        <ecNumber evidence="5">2.7.11.1</ecNumber>
    </submittedName>
</protein>
<dbReference type="OrthoDB" id="5518868at2"/>
<evidence type="ECO:0000256" key="1">
    <source>
        <dbReference type="ARBA" id="ARBA00022741"/>
    </source>
</evidence>
<dbReference type="EMBL" id="PQWO01000002">
    <property type="protein sequence ID" value="PZD74541.1"/>
    <property type="molecule type" value="Genomic_DNA"/>
</dbReference>
<name>A0A2W1K2H2_9CYAN</name>
<dbReference type="GO" id="GO:0004674">
    <property type="term" value="F:protein serine/threonine kinase activity"/>
    <property type="evidence" value="ECO:0007669"/>
    <property type="project" value="UniProtKB-EC"/>
</dbReference>
<keyword evidence="6" id="KW-1185">Reference proteome</keyword>
<organism evidence="5 6">
    <name type="scientific">Acaryochloris thomasi RCC1774</name>
    <dbReference type="NCBI Taxonomy" id="1764569"/>
    <lineage>
        <taxon>Bacteria</taxon>
        <taxon>Bacillati</taxon>
        <taxon>Cyanobacteriota</taxon>
        <taxon>Cyanophyceae</taxon>
        <taxon>Acaryochloridales</taxon>
        <taxon>Acaryochloridaceae</taxon>
        <taxon>Acaryochloris</taxon>
        <taxon>Acaryochloris thomasi</taxon>
    </lineage>
</organism>
<dbReference type="RefSeq" id="WP_110985000.1">
    <property type="nucleotide sequence ID" value="NZ_CAWNWM010000002.1"/>
</dbReference>
<comment type="caution">
    <text evidence="5">The sequence shown here is derived from an EMBL/GenBank/DDBJ whole genome shotgun (WGS) entry which is preliminary data.</text>
</comment>
<keyword evidence="2" id="KW-0067">ATP-binding</keyword>
<keyword evidence="5" id="KW-0418">Kinase</keyword>
<dbReference type="Pfam" id="PF00069">
    <property type="entry name" value="Pkinase"/>
    <property type="match status" value="1"/>
</dbReference>
<evidence type="ECO:0000313" key="5">
    <source>
        <dbReference type="EMBL" id="PZD74541.1"/>
    </source>
</evidence>
<evidence type="ECO:0000256" key="2">
    <source>
        <dbReference type="ARBA" id="ARBA00022840"/>
    </source>
</evidence>
<dbReference type="Gene3D" id="3.30.200.20">
    <property type="entry name" value="Phosphorylase Kinase, domain 1"/>
    <property type="match status" value="1"/>
</dbReference>
<proteinExistence type="predicted"/>
<dbReference type="CDD" id="cd14014">
    <property type="entry name" value="STKc_PknB_like"/>
    <property type="match status" value="1"/>
</dbReference>
<dbReference type="PANTHER" id="PTHR24363">
    <property type="entry name" value="SERINE/THREONINE PROTEIN KINASE"/>
    <property type="match status" value="1"/>
</dbReference>